<keyword evidence="1" id="KW-0472">Membrane</keyword>
<feature type="transmembrane region" description="Helical" evidence="1">
    <location>
        <begin position="560"/>
        <end position="583"/>
    </location>
</feature>
<evidence type="ECO:0000313" key="3">
    <source>
        <dbReference type="RefSeq" id="XP_023946815.1"/>
    </source>
</evidence>
<dbReference type="AlphaFoldDB" id="A0A6J1NGB3"/>
<dbReference type="InterPro" id="IPR011701">
    <property type="entry name" value="MFS"/>
</dbReference>
<feature type="transmembrane region" description="Helical" evidence="1">
    <location>
        <begin position="151"/>
        <end position="175"/>
    </location>
</feature>
<feature type="transmembrane region" description="Helical" evidence="1">
    <location>
        <begin position="531"/>
        <end position="554"/>
    </location>
</feature>
<feature type="transmembrane region" description="Helical" evidence="1">
    <location>
        <begin position="502"/>
        <end position="519"/>
    </location>
</feature>
<dbReference type="Pfam" id="PF07690">
    <property type="entry name" value="MFS_1"/>
    <property type="match status" value="2"/>
</dbReference>
<sequence length="665" mass="72258">MNKEKTPPKPILVKTETPKNVLTAPSRVVSRPDKLEGGEETEIAAQIVVPEESCWGWVVVAASFISVLILDGIVFTFGSLMSDISIDLSVSFSLTNFLNSLALAVYYIAGPLASAFINRFGFRACIMSGSVLSSISLFMSYFARNFMTLCIFYGALAGFGYCLINMACGLIVGFYFDKLRSLALAIASCGSSIGIMGFYPLNSYFVKLSGWRTTTLLHSGLLGLTYFFGMAFRPVLSFTVVKTTDDQTRTVTYLPNVSAAGLKLAASRTKTDDKILEPTATERLFSAVSNSNFPTAAALVEDSPDIRTSAAQPGPSTAPVSKLTLTANAPQGGISQRQLKQVKSIMSKSSVLQDKSKPPPVEIEVTVESKKSSCWGRLCHWEKHVPQSRPMYRDDVFYEGNLEKLPAYQKSKMATDASKTGLEYQLAVSRAATAGDLGEKRGIFTTAVRRVLATMMDPKLLRRKSFICLCLAGFSINVGLIAPYIFTQHKNLEAGIDPKHCAFFVSVIALANAVGRLVLGGLACKVEPINVYIVSMFIAGLSNIISDLSYNLYYQYFYCFMYGFFASTATCLRSVVIVSLYGLDNLTNATGIVLVFIGLGCLISAPGVSVLKDLYGYSVAFYVSGVFIIVGGIIMLPIKVMCEKENKINNLTRSQPPKSSKNGDK</sequence>
<dbReference type="OrthoDB" id="6509908at2759"/>
<dbReference type="Gene3D" id="1.20.1250.20">
    <property type="entry name" value="MFS general substrate transporter like domains"/>
    <property type="match status" value="2"/>
</dbReference>
<keyword evidence="2" id="KW-1185">Reference proteome</keyword>
<dbReference type="PANTHER" id="PTHR11360:SF238">
    <property type="entry name" value="SD10469P"/>
    <property type="match status" value="1"/>
</dbReference>
<proteinExistence type="predicted"/>
<dbReference type="GO" id="GO:0008028">
    <property type="term" value="F:monocarboxylic acid transmembrane transporter activity"/>
    <property type="evidence" value="ECO:0007669"/>
    <property type="project" value="TreeGrafter"/>
</dbReference>
<feature type="transmembrane region" description="Helical" evidence="1">
    <location>
        <begin position="90"/>
        <end position="108"/>
    </location>
</feature>
<name>A0A6J1NGB3_BICAN</name>
<feature type="transmembrane region" description="Helical" evidence="1">
    <location>
        <begin position="221"/>
        <end position="241"/>
    </location>
</feature>
<dbReference type="KEGG" id="bany:112052111"/>
<dbReference type="RefSeq" id="XP_023946815.1">
    <property type="nucleotide sequence ID" value="XM_024091047.2"/>
</dbReference>
<gene>
    <name evidence="3" type="primary">LOC112052111</name>
</gene>
<feature type="transmembrane region" description="Helical" evidence="1">
    <location>
        <begin position="120"/>
        <end position="139"/>
    </location>
</feature>
<accession>A0A6J1NGB3</accession>
<dbReference type="InterPro" id="IPR036259">
    <property type="entry name" value="MFS_trans_sf"/>
</dbReference>
<feature type="transmembrane region" description="Helical" evidence="1">
    <location>
        <begin position="590"/>
        <end position="608"/>
    </location>
</feature>
<evidence type="ECO:0000256" key="1">
    <source>
        <dbReference type="SAM" id="Phobius"/>
    </source>
</evidence>
<dbReference type="SUPFAM" id="SSF103473">
    <property type="entry name" value="MFS general substrate transporter"/>
    <property type="match status" value="1"/>
</dbReference>
<dbReference type="InterPro" id="IPR050327">
    <property type="entry name" value="Proton-linked_MCT"/>
</dbReference>
<organism evidence="2 3">
    <name type="scientific">Bicyclus anynana</name>
    <name type="common">Squinting bush brown butterfly</name>
    <dbReference type="NCBI Taxonomy" id="110368"/>
    <lineage>
        <taxon>Eukaryota</taxon>
        <taxon>Metazoa</taxon>
        <taxon>Ecdysozoa</taxon>
        <taxon>Arthropoda</taxon>
        <taxon>Hexapoda</taxon>
        <taxon>Insecta</taxon>
        <taxon>Pterygota</taxon>
        <taxon>Neoptera</taxon>
        <taxon>Endopterygota</taxon>
        <taxon>Lepidoptera</taxon>
        <taxon>Glossata</taxon>
        <taxon>Ditrysia</taxon>
        <taxon>Papilionoidea</taxon>
        <taxon>Nymphalidae</taxon>
        <taxon>Satyrinae</taxon>
        <taxon>Satyrini</taxon>
        <taxon>Mycalesina</taxon>
        <taxon>Bicyclus</taxon>
    </lineage>
</organism>
<reference evidence="3" key="1">
    <citation type="submission" date="2025-08" db="UniProtKB">
        <authorList>
            <consortium name="RefSeq"/>
        </authorList>
    </citation>
    <scope>IDENTIFICATION</scope>
</reference>
<keyword evidence="1" id="KW-0812">Transmembrane</keyword>
<dbReference type="GeneID" id="112052111"/>
<feature type="transmembrane region" description="Helical" evidence="1">
    <location>
        <begin position="54"/>
        <end position="78"/>
    </location>
</feature>
<keyword evidence="1" id="KW-1133">Transmembrane helix</keyword>
<dbReference type="PANTHER" id="PTHR11360">
    <property type="entry name" value="MONOCARBOXYLATE TRANSPORTER"/>
    <property type="match status" value="1"/>
</dbReference>
<feature type="transmembrane region" description="Helical" evidence="1">
    <location>
        <begin position="182"/>
        <end position="201"/>
    </location>
</feature>
<feature type="transmembrane region" description="Helical" evidence="1">
    <location>
        <begin position="466"/>
        <end position="486"/>
    </location>
</feature>
<dbReference type="Proteomes" id="UP001652582">
    <property type="component" value="Chromosome 15"/>
</dbReference>
<protein>
    <submittedName>
        <fullName evidence="3">Monocarboxylate transporter 6-like</fullName>
    </submittedName>
</protein>
<evidence type="ECO:0000313" key="2">
    <source>
        <dbReference type="Proteomes" id="UP001652582"/>
    </source>
</evidence>
<feature type="transmembrane region" description="Helical" evidence="1">
    <location>
        <begin position="614"/>
        <end position="638"/>
    </location>
</feature>